<dbReference type="AlphaFoldDB" id="A0A9W7FCN0"/>
<reference evidence="2" key="1">
    <citation type="journal article" date="2023" name="Commun. Biol.">
        <title>Genome analysis of Parmales, the sister group of diatoms, reveals the evolutionary specialization of diatoms from phago-mixotrophs to photoautotrophs.</title>
        <authorList>
            <person name="Ban H."/>
            <person name="Sato S."/>
            <person name="Yoshikawa S."/>
            <person name="Yamada K."/>
            <person name="Nakamura Y."/>
            <person name="Ichinomiya M."/>
            <person name="Sato N."/>
            <person name="Blanc-Mathieu R."/>
            <person name="Endo H."/>
            <person name="Kuwata A."/>
            <person name="Ogata H."/>
        </authorList>
    </citation>
    <scope>NUCLEOTIDE SEQUENCE [LARGE SCALE GENOMIC DNA]</scope>
    <source>
        <strain evidence="2">NIES 3700</strain>
    </source>
</reference>
<evidence type="ECO:0000313" key="2">
    <source>
        <dbReference type="Proteomes" id="UP001165122"/>
    </source>
</evidence>
<gene>
    <name evidence="1" type="ORF">TrLO_g395</name>
</gene>
<dbReference type="EMBL" id="BRXW01000141">
    <property type="protein sequence ID" value="GMI09772.1"/>
    <property type="molecule type" value="Genomic_DNA"/>
</dbReference>
<dbReference type="Gene3D" id="3.40.50.150">
    <property type="entry name" value="Vaccinia Virus protein VP39"/>
    <property type="match status" value="1"/>
</dbReference>
<sequence length="433" mass="48516">MMLTRSLPRARPNLLRAFSTSPAEEAKKAQKRWNDELTAWDQTIEKSMEGDPIAQTDVGWAWHTGRVPQKDSPPNSYEPSDLDRAIKCYEISANNSYSPAASLLADINYYGKELPQDLPLASKWLNKVLETTEESEPADAYIRGKALQKLGLLNHPSSSSLDYLKSSLDLMSKHLNGNWPFLLAHDPPGLWEFLSREQKLLDDTPKLAKNLNGFKSLTPDNLSSAVALRSYTNALRSYETHSKPFSLNLLTESLSTYSTIDEGNYGVTYLESLFRIYGHPIIQSHLQNIQKPKVIVLGSSLGNTLVWPSIAFGFVGVGYDNLKCCVDGSNSILENIKGDVASRVRENISFRKGDVLDSEIKIEGDLIWSNDFSWSKESQEIVERKAHTSLNKGGILVLYRQPLATDLEWSTPAYMTKMAVSWNPSLPVFILQK</sequence>
<dbReference type="SUPFAM" id="SSF81901">
    <property type="entry name" value="HCP-like"/>
    <property type="match status" value="1"/>
</dbReference>
<keyword evidence="2" id="KW-1185">Reference proteome</keyword>
<dbReference type="SUPFAM" id="SSF53335">
    <property type="entry name" value="S-adenosyl-L-methionine-dependent methyltransferases"/>
    <property type="match status" value="1"/>
</dbReference>
<name>A0A9W7FCN0_9STRA</name>
<dbReference type="OrthoDB" id="191807at2759"/>
<accession>A0A9W7FCN0</accession>
<evidence type="ECO:0000313" key="1">
    <source>
        <dbReference type="EMBL" id="GMI09772.1"/>
    </source>
</evidence>
<protein>
    <submittedName>
        <fullName evidence="1">Uncharacterized protein</fullName>
    </submittedName>
</protein>
<dbReference type="InterPro" id="IPR029063">
    <property type="entry name" value="SAM-dependent_MTases_sf"/>
</dbReference>
<dbReference type="CDD" id="cd02440">
    <property type="entry name" value="AdoMet_MTases"/>
    <property type="match status" value="1"/>
</dbReference>
<comment type="caution">
    <text evidence="1">The sequence shown here is derived from an EMBL/GenBank/DDBJ whole genome shotgun (WGS) entry which is preliminary data.</text>
</comment>
<dbReference type="Proteomes" id="UP001165122">
    <property type="component" value="Unassembled WGS sequence"/>
</dbReference>
<dbReference type="InterPro" id="IPR011990">
    <property type="entry name" value="TPR-like_helical_dom_sf"/>
</dbReference>
<dbReference type="Gene3D" id="1.25.40.10">
    <property type="entry name" value="Tetratricopeptide repeat domain"/>
    <property type="match status" value="1"/>
</dbReference>
<organism evidence="1 2">
    <name type="scientific">Triparma laevis f. longispina</name>
    <dbReference type="NCBI Taxonomy" id="1714387"/>
    <lineage>
        <taxon>Eukaryota</taxon>
        <taxon>Sar</taxon>
        <taxon>Stramenopiles</taxon>
        <taxon>Ochrophyta</taxon>
        <taxon>Bolidophyceae</taxon>
        <taxon>Parmales</taxon>
        <taxon>Triparmaceae</taxon>
        <taxon>Triparma</taxon>
    </lineage>
</organism>
<proteinExistence type="predicted"/>